<dbReference type="Proteomes" id="UP000323166">
    <property type="component" value="Unassembled WGS sequence"/>
</dbReference>
<keyword evidence="2" id="KW-1185">Reference proteome</keyword>
<evidence type="ECO:0000313" key="1">
    <source>
        <dbReference type="EMBL" id="TYO94689.1"/>
    </source>
</evidence>
<dbReference type="AlphaFoldDB" id="A0A5S4ZPF9"/>
<accession>A0A5S4ZPF9</accession>
<dbReference type="EMBL" id="VNHM01000012">
    <property type="protein sequence ID" value="TYO94689.1"/>
    <property type="molecule type" value="Genomic_DNA"/>
</dbReference>
<gene>
    <name evidence="1" type="ORF">LX24_02156</name>
</gene>
<comment type="caution">
    <text evidence="1">The sequence shown here is derived from an EMBL/GenBank/DDBJ whole genome shotgun (WGS) entry which is preliminary data.</text>
</comment>
<proteinExistence type="predicted"/>
<evidence type="ECO:0000313" key="2">
    <source>
        <dbReference type="Proteomes" id="UP000323166"/>
    </source>
</evidence>
<reference evidence="1 2" key="1">
    <citation type="submission" date="2019-07" db="EMBL/GenBank/DDBJ databases">
        <title>Genomic Encyclopedia of Type Strains, Phase I: the one thousand microbial genomes (KMG-I) project.</title>
        <authorList>
            <person name="Kyrpides N."/>
        </authorList>
    </citation>
    <scope>NUCLEOTIDE SEQUENCE [LARGE SCALE GENOMIC DNA]</scope>
    <source>
        <strain evidence="1 2">DSM 6562</strain>
    </source>
</reference>
<protein>
    <submittedName>
        <fullName evidence="1">Uncharacterized protein</fullName>
    </submittedName>
</protein>
<name>A0A5S4ZPF9_9FIRM</name>
<organism evidence="1 2">
    <name type="scientific">Desulfallas thermosapovorans DSM 6562</name>
    <dbReference type="NCBI Taxonomy" id="1121431"/>
    <lineage>
        <taxon>Bacteria</taxon>
        <taxon>Bacillati</taxon>
        <taxon>Bacillota</taxon>
        <taxon>Clostridia</taxon>
        <taxon>Eubacteriales</taxon>
        <taxon>Desulfallaceae</taxon>
        <taxon>Desulfallas</taxon>
    </lineage>
</organism>
<dbReference type="RefSeq" id="WP_166512149.1">
    <property type="nucleotide sequence ID" value="NZ_VNHM01000012.1"/>
</dbReference>
<sequence length="79" mass="9029">MTLKIETRVDKDLSADPSYIVHYRVVESGRLLGDGVVEYNRQANYNNIPVNENIPAPAREQVQKQIAEAAQNHINQLRR</sequence>